<keyword evidence="1" id="KW-1133">Transmembrane helix</keyword>
<dbReference type="PANTHER" id="PTHR48090:SF7">
    <property type="entry name" value="RFBJ PROTEIN"/>
    <property type="match status" value="1"/>
</dbReference>
<evidence type="ECO:0000313" key="3">
    <source>
        <dbReference type="EMBL" id="KPQ45364.1"/>
    </source>
</evidence>
<name>A0A0P7ZM73_9EURY</name>
<dbReference type="Gene3D" id="3.90.550.10">
    <property type="entry name" value="Spore Coat Polysaccharide Biosynthesis Protein SpsA, Chain A"/>
    <property type="match status" value="1"/>
</dbReference>
<sequence>MAFLEIKTEGLSVIIPAYNEEGRVLKTIKHVRDLFNKIGIDHEIIVVDDGSTDGTFNEATSERFDNVKIVGSKQNRGKGYAIKYGITFITKDLVTFLDADMELDPGQISILFEYMLKNDADIVVGSKRHPFSAIEYYPLIRRFLSQMYNIVLRLLLQLKIRDTQAGFKLMRRETVQKIFPMMRVKRYAFDVEFLAYATRFGYKIVEAPIILKFTRKGFGRINFKTVLNIFLDTVAVASRFGVLQYYTKMFRDSTIMLTAFVAGMYLFKQLINPYIFPGIESRGLIALFIIGFIIIIVTLPYESLAKKFEK</sequence>
<dbReference type="PANTHER" id="PTHR48090">
    <property type="entry name" value="UNDECAPRENYL-PHOSPHATE 4-DEOXY-4-FORMAMIDO-L-ARABINOSE TRANSFERASE-RELATED"/>
    <property type="match status" value="1"/>
</dbReference>
<gene>
    <name evidence="3" type="ORF">MPEBLZ_00038</name>
</gene>
<organism evidence="3 4">
    <name type="scientific">Candidatus Methanoperedens nitratireducens</name>
    <dbReference type="NCBI Taxonomy" id="1392998"/>
    <lineage>
        <taxon>Archaea</taxon>
        <taxon>Methanobacteriati</taxon>
        <taxon>Methanobacteriota</taxon>
        <taxon>Stenosarchaea group</taxon>
        <taxon>Methanomicrobia</taxon>
        <taxon>Methanosarcinales</taxon>
        <taxon>ANME-2 cluster</taxon>
        <taxon>Candidatus Methanoperedentaceae</taxon>
        <taxon>Candidatus Methanoperedens</taxon>
    </lineage>
</organism>
<evidence type="ECO:0000256" key="1">
    <source>
        <dbReference type="SAM" id="Phobius"/>
    </source>
</evidence>
<dbReference type="InterPro" id="IPR001173">
    <property type="entry name" value="Glyco_trans_2-like"/>
</dbReference>
<feature type="transmembrane region" description="Helical" evidence="1">
    <location>
        <begin position="253"/>
        <end position="271"/>
    </location>
</feature>
<dbReference type="SUPFAM" id="SSF53448">
    <property type="entry name" value="Nucleotide-diphospho-sugar transferases"/>
    <property type="match status" value="1"/>
</dbReference>
<feature type="domain" description="Glycosyltransferase 2-like" evidence="2">
    <location>
        <begin position="12"/>
        <end position="179"/>
    </location>
</feature>
<dbReference type="InterPro" id="IPR029044">
    <property type="entry name" value="Nucleotide-diphossugar_trans"/>
</dbReference>
<feature type="transmembrane region" description="Helical" evidence="1">
    <location>
        <begin position="283"/>
        <end position="301"/>
    </location>
</feature>
<reference evidence="3 4" key="1">
    <citation type="submission" date="2015-09" db="EMBL/GenBank/DDBJ databases">
        <title>A metagenomics-based metabolic model of nitrate-dependent anaerobic oxidation of methane by Methanoperedens-like archaea.</title>
        <authorList>
            <person name="Arshad A."/>
            <person name="Speth D.R."/>
            <person name="De Graaf R.M."/>
            <person name="Op Den Camp H.J."/>
            <person name="Jetten M.S."/>
            <person name="Welte C.U."/>
        </authorList>
    </citation>
    <scope>NUCLEOTIDE SEQUENCE [LARGE SCALE GENOMIC DNA]</scope>
</reference>
<dbReference type="InterPro" id="IPR050256">
    <property type="entry name" value="Glycosyltransferase_2"/>
</dbReference>
<proteinExistence type="predicted"/>
<keyword evidence="1" id="KW-0812">Transmembrane</keyword>
<dbReference type="Proteomes" id="UP000050360">
    <property type="component" value="Unassembled WGS sequence"/>
</dbReference>
<dbReference type="Pfam" id="PF00535">
    <property type="entry name" value="Glycos_transf_2"/>
    <property type="match status" value="1"/>
</dbReference>
<keyword evidence="1" id="KW-0472">Membrane</keyword>
<evidence type="ECO:0000259" key="2">
    <source>
        <dbReference type="Pfam" id="PF00535"/>
    </source>
</evidence>
<evidence type="ECO:0000313" key="4">
    <source>
        <dbReference type="Proteomes" id="UP000050360"/>
    </source>
</evidence>
<comment type="caution">
    <text evidence="3">The sequence shown here is derived from an EMBL/GenBank/DDBJ whole genome shotgun (WGS) entry which is preliminary data.</text>
</comment>
<dbReference type="AlphaFoldDB" id="A0A0P7ZM73"/>
<protein>
    <submittedName>
        <fullName evidence="3">Dolichol-P-glucose synthetase</fullName>
    </submittedName>
</protein>
<dbReference type="EMBL" id="LKCM01000008">
    <property type="protein sequence ID" value="KPQ45364.1"/>
    <property type="molecule type" value="Genomic_DNA"/>
</dbReference>
<accession>A0A0P7ZM73</accession>